<dbReference type="Gene3D" id="3.60.20.10">
    <property type="entry name" value="Glutamine Phosphoribosylpyrophosphate, subunit 1, domain 1"/>
    <property type="match status" value="1"/>
</dbReference>
<keyword evidence="2" id="KW-1185">Reference proteome</keyword>
<protein>
    <submittedName>
        <fullName evidence="1">DUF1028 domain-containing protein</fullName>
    </submittedName>
</protein>
<dbReference type="SUPFAM" id="SSF56235">
    <property type="entry name" value="N-terminal nucleophile aminohydrolases (Ntn hydrolases)"/>
    <property type="match status" value="1"/>
</dbReference>
<reference evidence="1 2" key="1">
    <citation type="submission" date="2019-05" db="EMBL/GenBank/DDBJ databases">
        <title>Nesterenkonia sp. GY074 isolated from the Southern Atlantic Ocean.</title>
        <authorList>
            <person name="Zhang G."/>
        </authorList>
    </citation>
    <scope>NUCLEOTIDE SEQUENCE [LARGE SCALE GENOMIC DNA]</scope>
    <source>
        <strain evidence="1 2">GY074</strain>
    </source>
</reference>
<dbReference type="EMBL" id="VAVZ01000021">
    <property type="protein sequence ID" value="TLP96795.1"/>
    <property type="molecule type" value="Genomic_DNA"/>
</dbReference>
<dbReference type="PANTHER" id="PTHR39328">
    <property type="entry name" value="BLL2871 PROTEIN"/>
    <property type="match status" value="1"/>
</dbReference>
<evidence type="ECO:0000313" key="2">
    <source>
        <dbReference type="Proteomes" id="UP000310458"/>
    </source>
</evidence>
<evidence type="ECO:0000313" key="1">
    <source>
        <dbReference type="EMBL" id="TLP96795.1"/>
    </source>
</evidence>
<dbReference type="Pfam" id="PF06267">
    <property type="entry name" value="DUF1028"/>
    <property type="match status" value="1"/>
</dbReference>
<dbReference type="RefSeq" id="WP_138253159.1">
    <property type="nucleotide sequence ID" value="NZ_VAVZ01000021.1"/>
</dbReference>
<dbReference type="InterPro" id="IPR010430">
    <property type="entry name" value="DUF1028"/>
</dbReference>
<accession>A0A5R9BCJ7</accession>
<dbReference type="OrthoDB" id="9790012at2"/>
<dbReference type="AlphaFoldDB" id="A0A5R9BCJ7"/>
<gene>
    <name evidence="1" type="ORF">FEF26_08735</name>
</gene>
<dbReference type="InterPro" id="IPR029055">
    <property type="entry name" value="Ntn_hydrolases_N"/>
</dbReference>
<dbReference type="Proteomes" id="UP000310458">
    <property type="component" value="Unassembled WGS sequence"/>
</dbReference>
<organism evidence="1 2">
    <name type="scientific">Nesterenkonia salmonea</name>
    <dbReference type="NCBI Taxonomy" id="1804987"/>
    <lineage>
        <taxon>Bacteria</taxon>
        <taxon>Bacillati</taxon>
        <taxon>Actinomycetota</taxon>
        <taxon>Actinomycetes</taxon>
        <taxon>Micrococcales</taxon>
        <taxon>Micrococcaceae</taxon>
        <taxon>Nesterenkonia</taxon>
    </lineage>
</organism>
<dbReference type="PANTHER" id="PTHR39328:SF1">
    <property type="entry name" value="BLL2871 PROTEIN"/>
    <property type="match status" value="1"/>
</dbReference>
<name>A0A5R9BCJ7_9MICC</name>
<comment type="caution">
    <text evidence="1">The sequence shown here is derived from an EMBL/GenBank/DDBJ whole genome shotgun (WGS) entry which is preliminary data.</text>
</comment>
<sequence>MTFTLLAADPEHGLLGVATASKSLALGASVPAIDPTVGVVASQAWTNRSLRHHILSEVRNGSSVEDAVARLPEIDDEFAYRQVAAVDLHGSVAAYTGERTSPWTGHLFGRGHVALGNFLTGPDVLQSMSDEYDSSAVPPGERSAPALWMAKRLIASLMAGEAAGGDARGRESAAVMVAHVRDRWLSPPDLAVDFRVDHHDDPIPQLNMLVNRGIADRMPHATR</sequence>
<proteinExistence type="predicted"/>